<accession>A0A128FEZ4</accession>
<protein>
    <submittedName>
        <fullName evidence="1">Uncharacterized protein</fullName>
    </submittedName>
</protein>
<reference evidence="2" key="1">
    <citation type="submission" date="2016-02" db="EMBL/GenBank/DDBJ databases">
        <authorList>
            <person name="Rodrigo-Torres Lidia"/>
            <person name="Arahal R.David."/>
        </authorList>
    </citation>
    <scope>NUCLEOTIDE SEQUENCE [LARGE SCALE GENOMIC DNA]</scope>
    <source>
        <strain evidence="2">CECT 8713</strain>
    </source>
</reference>
<name>A0A128FEZ4_9GAMM</name>
<sequence length="139" mass="16325">MFWKTENFESSIRKELEEIFNLPHVSSAENVSGNDLGLQVAVVSYRGGEFLDFTMPSAHVPIFWRPKIEVHSRLYFLKDYKTFKTFKVVERYSWSDFTRRTLTINGLLLRYKPLYNNKDIESLLVKACFELVGKMKSSL</sequence>
<keyword evidence="2" id="KW-1185">Reference proteome</keyword>
<proteinExistence type="predicted"/>
<organism evidence="1 2">
    <name type="scientific">Grimontia marina</name>
    <dbReference type="NCBI Taxonomy" id="646534"/>
    <lineage>
        <taxon>Bacteria</taxon>
        <taxon>Pseudomonadati</taxon>
        <taxon>Pseudomonadota</taxon>
        <taxon>Gammaproteobacteria</taxon>
        <taxon>Vibrionales</taxon>
        <taxon>Vibrionaceae</taxon>
        <taxon>Grimontia</taxon>
    </lineage>
</organism>
<evidence type="ECO:0000313" key="1">
    <source>
        <dbReference type="EMBL" id="CZF85338.1"/>
    </source>
</evidence>
<dbReference type="EMBL" id="FIZY01000036">
    <property type="protein sequence ID" value="CZF85338.1"/>
    <property type="molecule type" value="Genomic_DNA"/>
</dbReference>
<dbReference type="AlphaFoldDB" id="A0A128FEZ4"/>
<evidence type="ECO:0000313" key="2">
    <source>
        <dbReference type="Proteomes" id="UP000073601"/>
    </source>
</evidence>
<gene>
    <name evidence="1" type="ORF">GMA8713_03488</name>
</gene>
<dbReference type="Proteomes" id="UP000073601">
    <property type="component" value="Unassembled WGS sequence"/>
</dbReference>